<dbReference type="InParanoid" id="A0A146G2J0"/>
<organism evidence="2 3">
    <name type="scientific">Terrimicrobium sacchariphilum</name>
    <dbReference type="NCBI Taxonomy" id="690879"/>
    <lineage>
        <taxon>Bacteria</taxon>
        <taxon>Pseudomonadati</taxon>
        <taxon>Verrucomicrobiota</taxon>
        <taxon>Terrimicrobiia</taxon>
        <taxon>Terrimicrobiales</taxon>
        <taxon>Terrimicrobiaceae</taxon>
        <taxon>Terrimicrobium</taxon>
    </lineage>
</organism>
<keyword evidence="1" id="KW-0472">Membrane</keyword>
<proteinExistence type="predicted"/>
<gene>
    <name evidence="2" type="ORF">TSACC_2275</name>
</gene>
<evidence type="ECO:0008006" key="4">
    <source>
        <dbReference type="Google" id="ProtNLM"/>
    </source>
</evidence>
<dbReference type="OrthoDB" id="180077at2"/>
<evidence type="ECO:0000256" key="1">
    <source>
        <dbReference type="SAM" id="Phobius"/>
    </source>
</evidence>
<dbReference type="Proteomes" id="UP000076023">
    <property type="component" value="Unassembled WGS sequence"/>
</dbReference>
<sequence>MNTQTHTTKTQFPLSEHPVFRRSYRSLLGTLAVAASLAFAGTHLLAGTAIDTSKDVSKNPPVAPEKGPPLPLHEIEGNGGILTTLSAYIVNPPRNGEPVGRPAIGSGFVSLGNGWALVPATVTWSPWERIELGYGFNWLSLGNLPTDIRNATGISIGNTSVAVHNFNARFQLLKENEFDQKWLPALTFGVHYKYNVGISEINNDLGGALDQAGLSGNNGVDFTLYASKLITFLPRPVLINVGGRATRAQELGFLGFSNQYSFLFEGNVAVFLTDWLILAGEYRQQPNSYTPIPGLIGKSGDWWTVDLAWVVNKHFTVAGGYGYFGTVANNVANGVWGFTLKYEF</sequence>
<name>A0A146G2J0_TERSA</name>
<feature type="transmembrane region" description="Helical" evidence="1">
    <location>
        <begin position="27"/>
        <end position="50"/>
    </location>
</feature>
<dbReference type="EMBL" id="BDCO01000002">
    <property type="protein sequence ID" value="GAT31881.1"/>
    <property type="molecule type" value="Genomic_DNA"/>
</dbReference>
<evidence type="ECO:0000313" key="2">
    <source>
        <dbReference type="EMBL" id="GAT31881.1"/>
    </source>
</evidence>
<evidence type="ECO:0000313" key="3">
    <source>
        <dbReference type="Proteomes" id="UP000076023"/>
    </source>
</evidence>
<keyword evidence="1" id="KW-0812">Transmembrane</keyword>
<keyword evidence="1" id="KW-1133">Transmembrane helix</keyword>
<dbReference type="Pfam" id="PF11231">
    <property type="entry name" value="DUF3034"/>
    <property type="match status" value="1"/>
</dbReference>
<comment type="caution">
    <text evidence="2">The sequence shown here is derived from an EMBL/GenBank/DDBJ whole genome shotgun (WGS) entry which is preliminary data.</text>
</comment>
<keyword evidence="3" id="KW-1185">Reference proteome</keyword>
<dbReference type="RefSeq" id="WP_075077754.1">
    <property type="nucleotide sequence ID" value="NZ_BDCO01000002.1"/>
</dbReference>
<reference evidence="3" key="1">
    <citation type="journal article" date="2017" name="Genome Announc.">
        <title>Draft Genome Sequence of Terrimicrobium sacchariphilum NM-5T, a Facultative Anaerobic Soil Bacterium of the Class Spartobacteria.</title>
        <authorList>
            <person name="Qiu Y.L."/>
            <person name="Tourlousse D.M."/>
            <person name="Matsuura N."/>
            <person name="Ohashi A."/>
            <person name="Sekiguchi Y."/>
        </authorList>
    </citation>
    <scope>NUCLEOTIDE SEQUENCE [LARGE SCALE GENOMIC DNA]</scope>
    <source>
        <strain evidence="3">NM-5</strain>
    </source>
</reference>
<dbReference type="InterPro" id="IPR021393">
    <property type="entry name" value="DUF3034"/>
</dbReference>
<dbReference type="STRING" id="690879.TSACC_2275"/>
<protein>
    <recommendedName>
        <fullName evidence="4">DUF3034 family protein</fullName>
    </recommendedName>
</protein>
<accession>A0A146G2J0</accession>
<dbReference type="AlphaFoldDB" id="A0A146G2J0"/>